<dbReference type="GO" id="GO:0008270">
    <property type="term" value="F:zinc ion binding"/>
    <property type="evidence" value="ECO:0007669"/>
    <property type="project" value="UniProtKB-KW"/>
</dbReference>
<feature type="compositionally biased region" description="Basic and acidic residues" evidence="2">
    <location>
        <begin position="747"/>
        <end position="760"/>
    </location>
</feature>
<feature type="region of interest" description="Disordered" evidence="2">
    <location>
        <begin position="1176"/>
        <end position="1407"/>
    </location>
</feature>
<feature type="compositionally biased region" description="Acidic residues" evidence="2">
    <location>
        <begin position="1080"/>
        <end position="1089"/>
    </location>
</feature>
<proteinExistence type="predicted"/>
<feature type="compositionally biased region" description="Basic and acidic residues" evidence="2">
    <location>
        <begin position="2017"/>
        <end position="2039"/>
    </location>
</feature>
<feature type="domain" description="C2H2-type" evidence="3">
    <location>
        <begin position="2071"/>
        <end position="2099"/>
    </location>
</feature>
<feature type="region of interest" description="Disordered" evidence="2">
    <location>
        <begin position="24"/>
        <end position="46"/>
    </location>
</feature>
<gene>
    <name evidence="4" type="ORF">PYX00_000641</name>
</gene>
<evidence type="ECO:0000313" key="4">
    <source>
        <dbReference type="EMBL" id="KAL0278984.1"/>
    </source>
</evidence>
<keyword evidence="1" id="KW-0863">Zinc-finger</keyword>
<feature type="compositionally biased region" description="Acidic residues" evidence="2">
    <location>
        <begin position="1369"/>
        <end position="1384"/>
    </location>
</feature>
<keyword evidence="1" id="KW-0862">Zinc</keyword>
<feature type="compositionally biased region" description="Basic and acidic residues" evidence="2">
    <location>
        <begin position="1355"/>
        <end position="1366"/>
    </location>
</feature>
<dbReference type="PROSITE" id="PS50157">
    <property type="entry name" value="ZINC_FINGER_C2H2_2"/>
    <property type="match status" value="1"/>
</dbReference>
<dbReference type="EMBL" id="JARGDH010000001">
    <property type="protein sequence ID" value="KAL0278986.1"/>
    <property type="molecule type" value="Genomic_DNA"/>
</dbReference>
<feature type="compositionally biased region" description="Acidic residues" evidence="2">
    <location>
        <begin position="1339"/>
        <end position="1354"/>
    </location>
</feature>
<feature type="compositionally biased region" description="Polar residues" evidence="2">
    <location>
        <begin position="762"/>
        <end position="774"/>
    </location>
</feature>
<accession>A0AAW2I9W1</accession>
<evidence type="ECO:0000256" key="1">
    <source>
        <dbReference type="PROSITE-ProRule" id="PRU00042"/>
    </source>
</evidence>
<dbReference type="EMBL" id="JARGDH010000001">
    <property type="protein sequence ID" value="KAL0278984.1"/>
    <property type="molecule type" value="Genomic_DNA"/>
</dbReference>
<feature type="region of interest" description="Disordered" evidence="2">
    <location>
        <begin position="1454"/>
        <end position="1494"/>
    </location>
</feature>
<dbReference type="InterPro" id="IPR013087">
    <property type="entry name" value="Znf_C2H2_type"/>
</dbReference>
<organism evidence="4">
    <name type="scientific">Menopon gallinae</name>
    <name type="common">poultry shaft louse</name>
    <dbReference type="NCBI Taxonomy" id="328185"/>
    <lineage>
        <taxon>Eukaryota</taxon>
        <taxon>Metazoa</taxon>
        <taxon>Ecdysozoa</taxon>
        <taxon>Arthropoda</taxon>
        <taxon>Hexapoda</taxon>
        <taxon>Insecta</taxon>
        <taxon>Pterygota</taxon>
        <taxon>Neoptera</taxon>
        <taxon>Paraneoptera</taxon>
        <taxon>Psocodea</taxon>
        <taxon>Troctomorpha</taxon>
        <taxon>Phthiraptera</taxon>
        <taxon>Amblycera</taxon>
        <taxon>Menoponidae</taxon>
        <taxon>Menopon</taxon>
    </lineage>
</organism>
<comment type="caution">
    <text evidence="4">The sequence shown here is derived from an EMBL/GenBank/DDBJ whole genome shotgun (WGS) entry which is preliminary data.</text>
</comment>
<feature type="compositionally biased region" description="Acidic residues" evidence="2">
    <location>
        <begin position="1472"/>
        <end position="1492"/>
    </location>
</feature>
<feature type="region of interest" description="Disordered" evidence="2">
    <location>
        <begin position="1969"/>
        <end position="2042"/>
    </location>
</feature>
<feature type="compositionally biased region" description="Basic and acidic residues" evidence="2">
    <location>
        <begin position="901"/>
        <end position="923"/>
    </location>
</feature>
<dbReference type="EMBL" id="JARGDH010000001">
    <property type="protein sequence ID" value="KAL0278985.1"/>
    <property type="molecule type" value="Genomic_DNA"/>
</dbReference>
<evidence type="ECO:0000259" key="3">
    <source>
        <dbReference type="PROSITE" id="PS50157"/>
    </source>
</evidence>
<feature type="compositionally biased region" description="Basic and acidic residues" evidence="2">
    <location>
        <begin position="1385"/>
        <end position="1407"/>
    </location>
</feature>
<keyword evidence="1" id="KW-0479">Metal-binding</keyword>
<feature type="compositionally biased region" description="Basic and acidic residues" evidence="2">
    <location>
        <begin position="1291"/>
        <end position="1301"/>
    </location>
</feature>
<feature type="compositionally biased region" description="Basic and acidic residues" evidence="2">
    <location>
        <begin position="1309"/>
        <end position="1336"/>
    </location>
</feature>
<feature type="region of interest" description="Disordered" evidence="2">
    <location>
        <begin position="901"/>
        <end position="924"/>
    </location>
</feature>
<feature type="region of interest" description="Disordered" evidence="2">
    <location>
        <begin position="833"/>
        <end position="870"/>
    </location>
</feature>
<feature type="compositionally biased region" description="Basic and acidic residues" evidence="2">
    <location>
        <begin position="1063"/>
        <end position="1079"/>
    </location>
</feature>
<evidence type="ECO:0000256" key="2">
    <source>
        <dbReference type="SAM" id="MobiDB-lite"/>
    </source>
</evidence>
<reference evidence="4" key="1">
    <citation type="journal article" date="2024" name="Gigascience">
        <title>Chromosome-level genome of the poultry shaft louse Menopon gallinae provides insight into the host-switching and adaptive evolution of parasitic lice.</title>
        <authorList>
            <person name="Xu Y."/>
            <person name="Ma L."/>
            <person name="Liu S."/>
            <person name="Liang Y."/>
            <person name="Liu Q."/>
            <person name="He Z."/>
            <person name="Tian L."/>
            <person name="Duan Y."/>
            <person name="Cai W."/>
            <person name="Li H."/>
            <person name="Song F."/>
        </authorList>
    </citation>
    <scope>NUCLEOTIDE SEQUENCE</scope>
    <source>
        <strain evidence="4">Cailab_2023a</strain>
    </source>
</reference>
<feature type="region of interest" description="Disordered" evidence="2">
    <location>
        <begin position="1127"/>
        <end position="1148"/>
    </location>
</feature>
<sequence length="2200" mass="251672">MFNGYHEPPATSYNDLELERGKKNQSASKWPCGHGTNVQPSHLQSQNLQPEIWSSKPPFIGLSHSVNVAHKCNCPGCYQTPENQGYPGDLTWHRTWFSRAYPVPVNPPHDAKLQGNHRWENSGLPTEPYPESSQYIQESGEKSLFYKTYPSLRHADIYQTGVISTVKSCRVRTDDLPKQDLPDVSQRLAPAAAYDPFRDRRRIEDGNFFNNSLESCPHQAGLTQYHLHPNKRTILESFSKPVPSNVENRVPSVDHPNTKENVLHSYVDQNGIGKINQLPEDKLSRLMPEQGQENHNFQSEYHAFNRDFAVDKKFINGRHPQYFPRNNFPEMIKRTTQTFMLNRKDYNKKSVINPPRTQGLVNPHIPSNIPHSPSYGKFSLNDCSMPEKITSVINHKSPGGFQGREEMQHNHILRQQIDSEKGYMPFQNKSCRRPEYYRRNMWNEMPVDQQGIPNFPDLRNGLDPYGHQGEKQHYQTPNDIKSQTPLYVNPQMPPEMDTFRQTEKENTDKISHLESIRYEELCKNGTSKISPLRLLRKKKFNHQKKENVVESTTADARTEAPPLDVRRFWATWADEEEENVPQTQMVVLDCHNIDPEQAGLLNLYNAEPIRTVHLEDGSFLRTQLDKPSVESKILDFENAADVVRPESAVDEAKKSKNPELPFGMPLYVESDPGITKPYSTDEDYQKTAEEDIKTDVKQFEMFKHCENNLELELNESGHGKCDDSETAVLLKKDNLDSENISESANFMKEEHVGIDDDATKRSVASGSTNDSQTDLPDPPTSEYRKNKFLDYSEPSLLSLEAHHNEPAKTFELLPGNFELDEILKKLSVINFQSPESSSEAQHKTDNKKQLTKTKKPCCKSSRSDEMTPQNISLTKPTIKFSIQKSHDLKISFKVLNKKYEDESEAREVDQDHSDDKEEAEGANKSRRRLITLKLKDLSEKDDDNCRKNKGSDDLRKIRKAMKKKKMRSERPSSPKTPILKIKKSRYMLTDGCDEVPETVSDEVSSEAGAHDDFQVHETVESAKIKLTFKRNKNNVVKKIKYSEDKELNFQGDHPQVTGEDTESPSRNESPEETPLKCDSAEDITEEPQDDIGTPERDIAIENPESTFAPESISVSTNLSVIPESEIAENAVEGDPPPEPEKACSVMEMSGECEETKLEDRTEEKVCDLAVALETKSVEKEKSEEHENVPEEELEKPNQQCVEIDIPVVTEEPEGTAPFQSNDTKDDPSDTVGEMEPPISPQSKNDVQHEEAVKDYPNTEQTIQTDTVEKMDNSSSDIIEDKNDDEGVTESVEVKTDEKPPAEETDLMEDSVKDITEHEKLTAETEEMKDVEEKLPEEIIMAEDGPEEGELVTETEDVKDIEEKLSEEMIIGDDSPEEGELVTDAEDTKDTPEEKLSEEVTIDDHPKDDELAAEGELNENKTFAAEIEDLNILPDEKLAEIEMKENDSDQVQLTAEAEDLNNIKQDEKIIEEKEIEEDGPEEGELIEDETEDDHVDKDEISIIENIVTISESVGSNPEDINDVEMESESFLEEQTVEDAENMEVVEENNNIVTRDKIIFVDRMIVRRRSCETQEQMPNKRLRSISVNIDLKLTETQSCAIEEEISVLDIPVCDIPLPPGDAPAENCINWEEYFKKKLTDVEVENFKKPSSPDKKASHMPEEVMVKDHVVDMELVSMVPEQDEKATVNLGIEEFPDDLGPEFPEIEQGKEIVHEETLLCECEGLAFDENLTITDDMEEEKVSDDDKFRDMMQNCLDNAKKFLSVGNVKLSSVDDHSEESKNLDDPLEVTDFVSDPDALPVDNWPYLEEEVPSSPNKADDSDLLCLDDIFSDSVQKSRRVSLSEIDNASKTAPLRRRTIEGISRWKSFHDSSEEVCDYDDSKRSSRCGGDSSKKVLKKDSNRLYYKSSSWQPKVVLFRISKNVMERLPTKKFPKEKMSVERIREILTQDEGVKVKKKHRFRNLHVKKKIVPDRSEITKDKQVDSDASDPRKEDAVERRKSDERAKSDHKKHSERYKRKREHGEEEYKEHSRENGRRPDEVDKRSKRNERHTWSCEVCGFNKSSERATHVQNHPFHCQSCHLAFKTEANFVDHLTRKHKDIRNQHHCLLCELSFDLAKDYYNHLETREHRHLEAVEKNTINTLFTLLTGHPCPVLGPVESKPEWLPTQAGTVHFYHQATPLSLALQYLKLHDKKNLSTTTLSPQ</sequence>
<feature type="region of interest" description="Disordered" evidence="2">
    <location>
        <begin position="1040"/>
        <end position="1096"/>
    </location>
</feature>
<feature type="compositionally biased region" description="Basic residues" evidence="2">
    <location>
        <begin position="2003"/>
        <end position="2016"/>
    </location>
</feature>
<feature type="region of interest" description="Disordered" evidence="2">
    <location>
        <begin position="742"/>
        <end position="785"/>
    </location>
</feature>
<feature type="compositionally biased region" description="Basic and acidic residues" evidence="2">
    <location>
        <begin position="1969"/>
        <end position="2002"/>
    </location>
</feature>
<name>A0AAW2I9W1_9NEOP</name>
<dbReference type="SMART" id="SM00355">
    <property type="entry name" value="ZnF_C2H2"/>
    <property type="match status" value="3"/>
</dbReference>
<protein>
    <recommendedName>
        <fullName evidence="3">C2H2-type domain-containing protein</fullName>
    </recommendedName>
</protein>
<feature type="compositionally biased region" description="Basic and acidic residues" evidence="2">
    <location>
        <begin position="1176"/>
        <end position="1188"/>
    </location>
</feature>
<dbReference type="PROSITE" id="PS00028">
    <property type="entry name" value="ZINC_FINGER_C2H2_1"/>
    <property type="match status" value="1"/>
</dbReference>
<feature type="compositionally biased region" description="Polar residues" evidence="2">
    <location>
        <begin position="36"/>
        <end position="46"/>
    </location>
</feature>